<name>A0ABV8DMY8_9NOCA</name>
<evidence type="ECO:0000256" key="1">
    <source>
        <dbReference type="SAM" id="MobiDB-lite"/>
    </source>
</evidence>
<dbReference type="InterPro" id="IPR037205">
    <property type="entry name" value="ChaB_sf"/>
</dbReference>
<accession>A0ABV8DMY8</accession>
<reference evidence="3" key="1">
    <citation type="journal article" date="2019" name="Int. J. Syst. Evol. Microbiol.">
        <title>The Global Catalogue of Microorganisms (GCM) 10K type strain sequencing project: providing services to taxonomists for standard genome sequencing and annotation.</title>
        <authorList>
            <consortium name="The Broad Institute Genomics Platform"/>
            <consortium name="The Broad Institute Genome Sequencing Center for Infectious Disease"/>
            <person name="Wu L."/>
            <person name="Ma J."/>
        </authorList>
    </citation>
    <scope>NUCLEOTIDE SEQUENCE [LARGE SCALE GENOMIC DNA]</scope>
    <source>
        <strain evidence="3">CGMCC 4.7330</strain>
    </source>
</reference>
<dbReference type="SUPFAM" id="SSF140376">
    <property type="entry name" value="ChaB-like"/>
    <property type="match status" value="1"/>
</dbReference>
<dbReference type="InterPro" id="IPR009317">
    <property type="entry name" value="ChaB"/>
</dbReference>
<dbReference type="EMBL" id="JBHSAX010000005">
    <property type="protein sequence ID" value="MFC3961425.1"/>
    <property type="molecule type" value="Genomic_DNA"/>
</dbReference>
<gene>
    <name evidence="2" type="ORF">ACFO0B_05415</name>
</gene>
<feature type="region of interest" description="Disordered" evidence="1">
    <location>
        <begin position="1"/>
        <end position="33"/>
    </location>
</feature>
<dbReference type="RefSeq" id="WP_378611179.1">
    <property type="nucleotide sequence ID" value="NZ_JBHSAX010000005.1"/>
</dbReference>
<evidence type="ECO:0000313" key="2">
    <source>
        <dbReference type="EMBL" id="MFC3961425.1"/>
    </source>
</evidence>
<dbReference type="Pfam" id="PF06150">
    <property type="entry name" value="ChaB"/>
    <property type="match status" value="1"/>
</dbReference>
<evidence type="ECO:0000313" key="3">
    <source>
        <dbReference type="Proteomes" id="UP001595696"/>
    </source>
</evidence>
<sequence>MPKTNAKGEAKKSELPSTVRRSPAKAQRTFAEAHDSALETYDGDESRAYRVGYSALKHSYEKVGDHWEAKEQRGPSDERAERGGLNTGGETAEGVNANATKKHLLEVAGRLEITGRWRMRKDELVEAIQRANRRATAAARK</sequence>
<dbReference type="Gene3D" id="1.10.1740.70">
    <property type="entry name" value="ChaB"/>
    <property type="match status" value="1"/>
</dbReference>
<keyword evidence="3" id="KW-1185">Reference proteome</keyword>
<feature type="region of interest" description="Disordered" evidence="1">
    <location>
        <begin position="66"/>
        <end position="97"/>
    </location>
</feature>
<feature type="compositionally biased region" description="Basic and acidic residues" evidence="1">
    <location>
        <begin position="66"/>
        <end position="82"/>
    </location>
</feature>
<proteinExistence type="predicted"/>
<feature type="compositionally biased region" description="Basic and acidic residues" evidence="1">
    <location>
        <begin position="1"/>
        <end position="14"/>
    </location>
</feature>
<comment type="caution">
    <text evidence="2">The sequence shown here is derived from an EMBL/GenBank/DDBJ whole genome shotgun (WGS) entry which is preliminary data.</text>
</comment>
<dbReference type="Proteomes" id="UP001595696">
    <property type="component" value="Unassembled WGS sequence"/>
</dbReference>
<protein>
    <submittedName>
        <fullName evidence="2">ChaB family protein</fullName>
    </submittedName>
</protein>
<organism evidence="2 3">
    <name type="scientific">Nocardia jiangsuensis</name>
    <dbReference type="NCBI Taxonomy" id="1691563"/>
    <lineage>
        <taxon>Bacteria</taxon>
        <taxon>Bacillati</taxon>
        <taxon>Actinomycetota</taxon>
        <taxon>Actinomycetes</taxon>
        <taxon>Mycobacteriales</taxon>
        <taxon>Nocardiaceae</taxon>
        <taxon>Nocardia</taxon>
    </lineage>
</organism>